<dbReference type="CDD" id="cd00082">
    <property type="entry name" value="HisKA"/>
    <property type="match status" value="1"/>
</dbReference>
<dbReference type="GO" id="GO:0000155">
    <property type="term" value="F:phosphorelay sensor kinase activity"/>
    <property type="evidence" value="ECO:0007669"/>
    <property type="project" value="InterPro"/>
</dbReference>
<dbReference type="GO" id="GO:0005524">
    <property type="term" value="F:ATP binding"/>
    <property type="evidence" value="ECO:0007669"/>
    <property type="project" value="UniProtKB-KW"/>
</dbReference>
<keyword evidence="12" id="KW-0902">Two-component regulatory system</keyword>
<dbReference type="SMART" id="SM00387">
    <property type="entry name" value="HATPase_c"/>
    <property type="match status" value="1"/>
</dbReference>
<dbReference type="PANTHER" id="PTHR45528">
    <property type="entry name" value="SENSOR HISTIDINE KINASE CPXA"/>
    <property type="match status" value="1"/>
</dbReference>
<dbReference type="CDD" id="cd00075">
    <property type="entry name" value="HATPase"/>
    <property type="match status" value="1"/>
</dbReference>
<dbReference type="AlphaFoldDB" id="A0A6M0H786"/>
<dbReference type="FunFam" id="1.10.287.130:FF:000001">
    <property type="entry name" value="Two-component sensor histidine kinase"/>
    <property type="match status" value="1"/>
</dbReference>
<keyword evidence="18" id="KW-1185">Reference proteome</keyword>
<dbReference type="Proteomes" id="UP000481872">
    <property type="component" value="Unassembled WGS sequence"/>
</dbReference>
<gene>
    <name evidence="17" type="ORF">G3M99_16960</name>
</gene>
<keyword evidence="7 14" id="KW-0812">Transmembrane</keyword>
<dbReference type="InterPro" id="IPR004358">
    <property type="entry name" value="Sig_transdc_His_kin-like_C"/>
</dbReference>
<dbReference type="SMART" id="SM00304">
    <property type="entry name" value="HAMP"/>
    <property type="match status" value="1"/>
</dbReference>
<keyword evidence="13 14" id="KW-0472">Membrane</keyword>
<dbReference type="SMART" id="SM00388">
    <property type="entry name" value="HisKA"/>
    <property type="match status" value="1"/>
</dbReference>
<dbReference type="SUPFAM" id="SSF47384">
    <property type="entry name" value="Homodimeric domain of signal transducing histidine kinase"/>
    <property type="match status" value="1"/>
</dbReference>
<dbReference type="GO" id="GO:0005886">
    <property type="term" value="C:plasma membrane"/>
    <property type="evidence" value="ECO:0007669"/>
    <property type="project" value="UniProtKB-SubCell"/>
</dbReference>
<organism evidence="17 18">
    <name type="scientific">Clostridium senegalense</name>
    <dbReference type="NCBI Taxonomy" id="1465809"/>
    <lineage>
        <taxon>Bacteria</taxon>
        <taxon>Bacillati</taxon>
        <taxon>Bacillota</taxon>
        <taxon>Clostridia</taxon>
        <taxon>Eubacteriales</taxon>
        <taxon>Clostridiaceae</taxon>
        <taxon>Clostridium</taxon>
    </lineage>
</organism>
<dbReference type="PROSITE" id="PS50109">
    <property type="entry name" value="HIS_KIN"/>
    <property type="match status" value="1"/>
</dbReference>
<dbReference type="PRINTS" id="PR00344">
    <property type="entry name" value="BCTRLSENSOR"/>
</dbReference>
<dbReference type="SUPFAM" id="SSF55874">
    <property type="entry name" value="ATPase domain of HSP90 chaperone/DNA topoisomerase II/histidine kinase"/>
    <property type="match status" value="1"/>
</dbReference>
<dbReference type="InterPro" id="IPR003661">
    <property type="entry name" value="HisK_dim/P_dom"/>
</dbReference>
<dbReference type="Gene3D" id="1.10.287.130">
    <property type="match status" value="1"/>
</dbReference>
<dbReference type="Gene3D" id="3.30.565.10">
    <property type="entry name" value="Histidine kinase-like ATPase, C-terminal domain"/>
    <property type="match status" value="1"/>
</dbReference>
<evidence type="ECO:0000256" key="14">
    <source>
        <dbReference type="SAM" id="Phobius"/>
    </source>
</evidence>
<keyword evidence="5" id="KW-0597">Phosphoprotein</keyword>
<keyword evidence="8" id="KW-0547">Nucleotide-binding</keyword>
<evidence type="ECO:0000256" key="10">
    <source>
        <dbReference type="ARBA" id="ARBA00022840"/>
    </source>
</evidence>
<evidence type="ECO:0000256" key="12">
    <source>
        <dbReference type="ARBA" id="ARBA00023012"/>
    </source>
</evidence>
<evidence type="ECO:0000256" key="3">
    <source>
        <dbReference type="ARBA" id="ARBA00012438"/>
    </source>
</evidence>
<evidence type="ECO:0000313" key="17">
    <source>
        <dbReference type="EMBL" id="NEU06499.1"/>
    </source>
</evidence>
<dbReference type="InterPro" id="IPR003660">
    <property type="entry name" value="HAMP_dom"/>
</dbReference>
<dbReference type="PROSITE" id="PS50885">
    <property type="entry name" value="HAMP"/>
    <property type="match status" value="1"/>
</dbReference>
<dbReference type="Pfam" id="PF00512">
    <property type="entry name" value="HisKA"/>
    <property type="match status" value="1"/>
</dbReference>
<keyword evidence="4" id="KW-1003">Cell membrane</keyword>
<dbReference type="RefSeq" id="WP_199870884.1">
    <property type="nucleotide sequence ID" value="NZ_JAAGPU010000047.1"/>
</dbReference>
<dbReference type="FunFam" id="3.30.565.10:FF:000013">
    <property type="entry name" value="Two-component sensor histidine kinase"/>
    <property type="match status" value="1"/>
</dbReference>
<dbReference type="SUPFAM" id="SSF158472">
    <property type="entry name" value="HAMP domain-like"/>
    <property type="match status" value="1"/>
</dbReference>
<evidence type="ECO:0000259" key="16">
    <source>
        <dbReference type="PROSITE" id="PS50885"/>
    </source>
</evidence>
<keyword evidence="11 14" id="KW-1133">Transmembrane helix</keyword>
<evidence type="ECO:0000256" key="2">
    <source>
        <dbReference type="ARBA" id="ARBA00004651"/>
    </source>
</evidence>
<dbReference type="InterPro" id="IPR036890">
    <property type="entry name" value="HATPase_C_sf"/>
</dbReference>
<evidence type="ECO:0000256" key="8">
    <source>
        <dbReference type="ARBA" id="ARBA00022741"/>
    </source>
</evidence>
<accession>A0A6M0H786</accession>
<proteinExistence type="predicted"/>
<sequence length="369" mass="42435">MKINLFKGIQFKILKSFLLSILLSFFLVLFLVLEFLKIKYNVTYANWGNWANENLMLNTYILIIFFLIFILVTTMFFYVFTKKFIKQIDDINKKISIISEGNFSTIIPVTTDDEIGKLANNINIMSKKLEALIKKDAKNEKLKNDMISNISHDLRTPLTSVIGYVEIMKNLQYKDKAACDNCIDIILKKCDELKNLVEDLLEYTSINFKGINIKKESISIKDVIEQIMIGFIPNLEKVNMSFSIKASDEKIFIDGDMNLIIRLFENIINNSIFYGQKGKKIDVEIGEINNMVSIKIINYGKRISPEDQTYIFERFYRGEKSRNVNTGGKGMGLAIAKSIVDLHKGKINVDSDDNKTVFEILLLLSNEKL</sequence>
<evidence type="ECO:0000256" key="9">
    <source>
        <dbReference type="ARBA" id="ARBA00022777"/>
    </source>
</evidence>
<dbReference type="InterPro" id="IPR050398">
    <property type="entry name" value="HssS/ArlS-like"/>
</dbReference>
<evidence type="ECO:0000256" key="1">
    <source>
        <dbReference type="ARBA" id="ARBA00000085"/>
    </source>
</evidence>
<keyword evidence="9 17" id="KW-0418">Kinase</keyword>
<evidence type="ECO:0000256" key="13">
    <source>
        <dbReference type="ARBA" id="ARBA00023136"/>
    </source>
</evidence>
<evidence type="ECO:0000256" key="7">
    <source>
        <dbReference type="ARBA" id="ARBA00022692"/>
    </source>
</evidence>
<feature type="transmembrane region" description="Helical" evidence="14">
    <location>
        <begin position="12"/>
        <end position="36"/>
    </location>
</feature>
<dbReference type="PANTHER" id="PTHR45528:SF1">
    <property type="entry name" value="SENSOR HISTIDINE KINASE CPXA"/>
    <property type="match status" value="1"/>
</dbReference>
<comment type="caution">
    <text evidence="17">The sequence shown here is derived from an EMBL/GenBank/DDBJ whole genome shotgun (WGS) entry which is preliminary data.</text>
</comment>
<evidence type="ECO:0000256" key="4">
    <source>
        <dbReference type="ARBA" id="ARBA00022475"/>
    </source>
</evidence>
<name>A0A6M0H786_9CLOT</name>
<reference evidence="17 18" key="1">
    <citation type="submission" date="2020-02" db="EMBL/GenBank/DDBJ databases">
        <title>Genome assembly of a novel Clostridium senegalense strain.</title>
        <authorList>
            <person name="Gupta T.B."/>
            <person name="Jauregui R."/>
            <person name="Maclean P."/>
            <person name="Nawarathana A."/>
            <person name="Brightwell G."/>
        </authorList>
    </citation>
    <scope>NUCLEOTIDE SEQUENCE [LARGE SCALE GENOMIC DNA]</scope>
    <source>
        <strain evidence="17 18">AGRFS4</strain>
    </source>
</reference>
<feature type="domain" description="HAMP" evidence="16">
    <location>
        <begin position="82"/>
        <end position="134"/>
    </location>
</feature>
<dbReference type="EMBL" id="JAAGPU010000047">
    <property type="protein sequence ID" value="NEU06499.1"/>
    <property type="molecule type" value="Genomic_DNA"/>
</dbReference>
<evidence type="ECO:0000256" key="5">
    <source>
        <dbReference type="ARBA" id="ARBA00022553"/>
    </source>
</evidence>
<comment type="subcellular location">
    <subcellularLocation>
        <location evidence="2">Cell membrane</location>
        <topology evidence="2">Multi-pass membrane protein</topology>
    </subcellularLocation>
</comment>
<dbReference type="Gene3D" id="6.10.340.10">
    <property type="match status" value="1"/>
</dbReference>
<dbReference type="InterPro" id="IPR003594">
    <property type="entry name" value="HATPase_dom"/>
</dbReference>
<dbReference type="InterPro" id="IPR005467">
    <property type="entry name" value="His_kinase_dom"/>
</dbReference>
<comment type="catalytic activity">
    <reaction evidence="1">
        <text>ATP + protein L-histidine = ADP + protein N-phospho-L-histidine.</text>
        <dbReference type="EC" id="2.7.13.3"/>
    </reaction>
</comment>
<dbReference type="CDD" id="cd06225">
    <property type="entry name" value="HAMP"/>
    <property type="match status" value="1"/>
</dbReference>
<feature type="domain" description="Histidine kinase" evidence="15">
    <location>
        <begin position="149"/>
        <end position="366"/>
    </location>
</feature>
<evidence type="ECO:0000313" key="18">
    <source>
        <dbReference type="Proteomes" id="UP000481872"/>
    </source>
</evidence>
<evidence type="ECO:0000256" key="11">
    <source>
        <dbReference type="ARBA" id="ARBA00022989"/>
    </source>
</evidence>
<feature type="transmembrane region" description="Helical" evidence="14">
    <location>
        <begin position="56"/>
        <end position="80"/>
    </location>
</feature>
<protein>
    <recommendedName>
        <fullName evidence="3">histidine kinase</fullName>
        <ecNumber evidence="3">2.7.13.3</ecNumber>
    </recommendedName>
</protein>
<evidence type="ECO:0000256" key="6">
    <source>
        <dbReference type="ARBA" id="ARBA00022679"/>
    </source>
</evidence>
<keyword evidence="10" id="KW-0067">ATP-binding</keyword>
<dbReference type="InterPro" id="IPR036097">
    <property type="entry name" value="HisK_dim/P_sf"/>
</dbReference>
<dbReference type="Pfam" id="PF02518">
    <property type="entry name" value="HATPase_c"/>
    <property type="match status" value="1"/>
</dbReference>
<keyword evidence="6" id="KW-0808">Transferase</keyword>
<dbReference type="Pfam" id="PF00672">
    <property type="entry name" value="HAMP"/>
    <property type="match status" value="1"/>
</dbReference>
<evidence type="ECO:0000259" key="15">
    <source>
        <dbReference type="PROSITE" id="PS50109"/>
    </source>
</evidence>
<dbReference type="EC" id="2.7.13.3" evidence="3"/>